<evidence type="ECO:0000259" key="8">
    <source>
        <dbReference type="Pfam" id="PF02706"/>
    </source>
</evidence>
<proteinExistence type="inferred from homology"/>
<evidence type="ECO:0000256" key="6">
    <source>
        <dbReference type="ARBA" id="ARBA00023136"/>
    </source>
</evidence>
<evidence type="ECO:0000256" key="1">
    <source>
        <dbReference type="ARBA" id="ARBA00004651"/>
    </source>
</evidence>
<keyword evidence="11" id="KW-1185">Reference proteome</keyword>
<dbReference type="RefSeq" id="WP_095653473.1">
    <property type="nucleotide sequence ID" value="NZ_NPOA01000001.1"/>
</dbReference>
<feature type="domain" description="Polysaccharide chain length determinant N-terminal" evidence="8">
    <location>
        <begin position="3"/>
        <end position="95"/>
    </location>
</feature>
<feature type="transmembrane region" description="Helical" evidence="7">
    <location>
        <begin position="18"/>
        <end position="40"/>
    </location>
</feature>
<feature type="domain" description="Tyrosine-protein kinase G-rich" evidence="9">
    <location>
        <begin position="150"/>
        <end position="195"/>
    </location>
</feature>
<dbReference type="InterPro" id="IPR003856">
    <property type="entry name" value="LPS_length_determ_N"/>
</dbReference>
<evidence type="ECO:0000256" key="3">
    <source>
        <dbReference type="ARBA" id="ARBA00022475"/>
    </source>
</evidence>
<evidence type="ECO:0000259" key="9">
    <source>
        <dbReference type="Pfam" id="PF13807"/>
    </source>
</evidence>
<evidence type="ECO:0000256" key="4">
    <source>
        <dbReference type="ARBA" id="ARBA00022692"/>
    </source>
</evidence>
<dbReference type="Pfam" id="PF02706">
    <property type="entry name" value="Wzz"/>
    <property type="match status" value="1"/>
</dbReference>
<organism evidence="10 11">
    <name type="scientific">Virgibacillus profundi</name>
    <dbReference type="NCBI Taxonomy" id="2024555"/>
    <lineage>
        <taxon>Bacteria</taxon>
        <taxon>Bacillati</taxon>
        <taxon>Bacillota</taxon>
        <taxon>Bacilli</taxon>
        <taxon>Bacillales</taxon>
        <taxon>Bacillaceae</taxon>
        <taxon>Virgibacillus</taxon>
    </lineage>
</organism>
<evidence type="ECO:0000256" key="7">
    <source>
        <dbReference type="SAM" id="Phobius"/>
    </source>
</evidence>
<dbReference type="OrthoDB" id="2360475at2"/>
<evidence type="ECO:0000256" key="5">
    <source>
        <dbReference type="ARBA" id="ARBA00022989"/>
    </source>
</evidence>
<evidence type="ECO:0000256" key="2">
    <source>
        <dbReference type="ARBA" id="ARBA00006683"/>
    </source>
</evidence>
<accession>A0A2A2IHT5</accession>
<dbReference type="InterPro" id="IPR032807">
    <property type="entry name" value="GNVR"/>
</dbReference>
<dbReference type="Pfam" id="PF13807">
    <property type="entry name" value="GNVR"/>
    <property type="match status" value="1"/>
</dbReference>
<dbReference type="PANTHER" id="PTHR32309:SF13">
    <property type="entry name" value="FERRIC ENTEROBACTIN TRANSPORT PROTEIN FEPE"/>
    <property type="match status" value="1"/>
</dbReference>
<evidence type="ECO:0000313" key="11">
    <source>
        <dbReference type="Proteomes" id="UP000218887"/>
    </source>
</evidence>
<keyword evidence="6 7" id="KW-0472">Membrane</keyword>
<comment type="similarity">
    <text evidence="2">Belongs to the CpsC/CapA family.</text>
</comment>
<gene>
    <name evidence="10" type="ORF">CIL05_00130</name>
</gene>
<name>A0A2A2IHT5_9BACI</name>
<dbReference type="EMBL" id="NPOA01000001">
    <property type="protein sequence ID" value="PAV31102.1"/>
    <property type="molecule type" value="Genomic_DNA"/>
</dbReference>
<reference evidence="10 11" key="1">
    <citation type="submission" date="2017-08" db="EMBL/GenBank/DDBJ databases">
        <title>Virgibacillus indicus sp. nov. and Virgibacillus profoundi sp. nov, two moderately halophilic bacteria isolated from marine sediment by using the Microfluidic Streak Plate.</title>
        <authorList>
            <person name="Xu B."/>
            <person name="Hu B."/>
            <person name="Wang J."/>
            <person name="Zhu Y."/>
            <person name="Huang L."/>
            <person name="Du W."/>
            <person name="Huang Y."/>
        </authorList>
    </citation>
    <scope>NUCLEOTIDE SEQUENCE [LARGE SCALE GENOMIC DNA]</scope>
    <source>
        <strain evidence="10 11">IO3-P3-H5</strain>
    </source>
</reference>
<dbReference type="GO" id="GO:0004713">
    <property type="term" value="F:protein tyrosine kinase activity"/>
    <property type="evidence" value="ECO:0007669"/>
    <property type="project" value="TreeGrafter"/>
</dbReference>
<keyword evidence="4 7" id="KW-0812">Transmembrane</keyword>
<dbReference type="AlphaFoldDB" id="A0A2A2IHT5"/>
<dbReference type="PANTHER" id="PTHR32309">
    <property type="entry name" value="TYROSINE-PROTEIN KINASE"/>
    <property type="match status" value="1"/>
</dbReference>
<feature type="transmembrane region" description="Helical" evidence="7">
    <location>
        <begin position="175"/>
        <end position="196"/>
    </location>
</feature>
<protein>
    <submittedName>
        <fullName evidence="10">Capsular biosynthesis protein</fullName>
    </submittedName>
</protein>
<comment type="subcellular location">
    <subcellularLocation>
        <location evidence="1">Cell membrane</location>
        <topology evidence="1">Multi-pass membrane protein</topology>
    </subcellularLocation>
</comment>
<sequence>MEETISLKEIFGVIKKRLLLIIAFVFGAALIAAVISYFVLTPTYQSSSQFIVNQEQQDPNAQYNVNDIRTNVEIIKTYNIIIKSAAILNEVVAELDLPYSAGVLSEKIQVSSQDSSQVVSVTATDENPQQAVQIANATVGIFQDKIPDLMNVDNVRVLTEAEMSPTPSPVAPNPILNIAIAIVLGGMVGVGIAFLLEYLDNSITTEDDVDKKLGLPVLGVISHINNDDVRGDHFTFQPTRAKRSGFDGAQKESI</sequence>
<evidence type="ECO:0000313" key="10">
    <source>
        <dbReference type="EMBL" id="PAV31102.1"/>
    </source>
</evidence>
<keyword evidence="5 7" id="KW-1133">Transmembrane helix</keyword>
<keyword evidence="3" id="KW-1003">Cell membrane</keyword>
<dbReference type="InterPro" id="IPR050445">
    <property type="entry name" value="Bact_polysacc_biosynth/exp"/>
</dbReference>
<comment type="caution">
    <text evidence="10">The sequence shown here is derived from an EMBL/GenBank/DDBJ whole genome shotgun (WGS) entry which is preliminary data.</text>
</comment>
<dbReference type="GO" id="GO:0005886">
    <property type="term" value="C:plasma membrane"/>
    <property type="evidence" value="ECO:0007669"/>
    <property type="project" value="UniProtKB-SubCell"/>
</dbReference>
<dbReference type="Proteomes" id="UP000218887">
    <property type="component" value="Unassembled WGS sequence"/>
</dbReference>